<feature type="non-terminal residue" evidence="8">
    <location>
        <position position="1"/>
    </location>
</feature>
<dbReference type="GO" id="GO:0051028">
    <property type="term" value="P:mRNA transport"/>
    <property type="evidence" value="ECO:0007669"/>
    <property type="project" value="UniProtKB-UniRule"/>
</dbReference>
<organism evidence="8 9">
    <name type="scientific">Kipferlia bialata</name>
    <dbReference type="NCBI Taxonomy" id="797122"/>
    <lineage>
        <taxon>Eukaryota</taxon>
        <taxon>Metamonada</taxon>
        <taxon>Carpediemonas-like organisms</taxon>
        <taxon>Kipferlia</taxon>
    </lineage>
</organism>
<keyword evidence="4 5" id="KW-0906">Nuclear pore complex</keyword>
<dbReference type="InterPro" id="IPR012677">
    <property type="entry name" value="Nucleotide-bd_a/b_plait_sf"/>
</dbReference>
<protein>
    <recommendedName>
        <fullName evidence="7">RRM Nup35-type domain-containing protein</fullName>
    </recommendedName>
</protein>
<evidence type="ECO:0000313" key="9">
    <source>
        <dbReference type="Proteomes" id="UP000265618"/>
    </source>
</evidence>
<sequence>TYAGLRDRERQATMEVQEHTQSEKRGLGAPPTVPLSASAYTTRQREAYPSTPTTDRSRMPRSSLAMSIRATHSTEQRQPEWVKVFGLPADCTTNMLLGAFARAGEVVSMQQGRGNWLYVRFSTRVGAANATAMSPVTLEDGSLVGVSVGEPPRMDTDREREEGGDVVRVEPMRGTVVASKV</sequence>
<name>A0A9K3D4A0_9EUKA</name>
<dbReference type="Gene3D" id="3.30.70.330">
    <property type="match status" value="1"/>
</dbReference>
<dbReference type="OrthoDB" id="3365060at2759"/>
<keyword evidence="5" id="KW-0539">Nucleus</keyword>
<keyword evidence="9" id="KW-1185">Reference proteome</keyword>
<evidence type="ECO:0000256" key="3">
    <source>
        <dbReference type="ARBA" id="ARBA00023010"/>
    </source>
</evidence>
<dbReference type="SUPFAM" id="SSF54928">
    <property type="entry name" value="RNA-binding domain, RBD"/>
    <property type="match status" value="1"/>
</dbReference>
<keyword evidence="5" id="KW-0509">mRNA transport</keyword>
<dbReference type="EMBL" id="BDIP01003822">
    <property type="protein sequence ID" value="GIQ88160.1"/>
    <property type="molecule type" value="Genomic_DNA"/>
</dbReference>
<keyword evidence="3" id="KW-0811">Translocation</keyword>
<comment type="caution">
    <text evidence="8">The sequence shown here is derived from an EMBL/GenBank/DDBJ whole genome shotgun (WGS) entry which is preliminary data.</text>
</comment>
<evidence type="ECO:0000256" key="1">
    <source>
        <dbReference type="ARBA" id="ARBA00004567"/>
    </source>
</evidence>
<dbReference type="Pfam" id="PF05172">
    <property type="entry name" value="RRM_Nup35"/>
    <property type="match status" value="1"/>
</dbReference>
<feature type="compositionally biased region" description="Basic and acidic residues" evidence="6">
    <location>
        <begin position="1"/>
        <end position="26"/>
    </location>
</feature>
<reference evidence="8 9" key="1">
    <citation type="journal article" date="2018" name="PLoS ONE">
        <title>The draft genome of Kipferlia bialata reveals reductive genome evolution in fornicate parasites.</title>
        <authorList>
            <person name="Tanifuji G."/>
            <person name="Takabayashi S."/>
            <person name="Kume K."/>
            <person name="Takagi M."/>
            <person name="Nakayama T."/>
            <person name="Kamikawa R."/>
            <person name="Inagaki Y."/>
            <person name="Hashimoto T."/>
        </authorList>
    </citation>
    <scope>NUCLEOTIDE SEQUENCE [LARGE SCALE GENOMIC DNA]</scope>
    <source>
        <strain evidence="8">NY0173</strain>
    </source>
</reference>
<comment type="subcellular location">
    <subcellularLocation>
        <location evidence="1">Nucleus</location>
        <location evidence="1">Nuclear pore complex</location>
    </subcellularLocation>
</comment>
<feature type="domain" description="RRM Nup35-type" evidence="7">
    <location>
        <begin position="76"/>
        <end position="156"/>
    </location>
</feature>
<dbReference type="GO" id="GO:0015031">
    <property type="term" value="P:protein transport"/>
    <property type="evidence" value="ECO:0007669"/>
    <property type="project" value="UniProtKB-KW"/>
</dbReference>
<evidence type="ECO:0000256" key="4">
    <source>
        <dbReference type="ARBA" id="ARBA00023132"/>
    </source>
</evidence>
<evidence type="ECO:0000256" key="2">
    <source>
        <dbReference type="ARBA" id="ARBA00022927"/>
    </source>
</evidence>
<keyword evidence="5" id="KW-0813">Transport</keyword>
<feature type="region of interest" description="Disordered" evidence="6">
    <location>
        <begin position="1"/>
        <end position="62"/>
    </location>
</feature>
<dbReference type="InterPro" id="IPR035979">
    <property type="entry name" value="RBD_domain_sf"/>
</dbReference>
<dbReference type="InterPro" id="IPR007846">
    <property type="entry name" value="RRM_NUP35_dom"/>
</dbReference>
<evidence type="ECO:0000256" key="6">
    <source>
        <dbReference type="SAM" id="MobiDB-lite"/>
    </source>
</evidence>
<dbReference type="PROSITE" id="PS51472">
    <property type="entry name" value="RRM_NUP35"/>
    <property type="match status" value="1"/>
</dbReference>
<accession>A0A9K3D4A0</accession>
<dbReference type="GO" id="GO:0005643">
    <property type="term" value="C:nuclear pore"/>
    <property type="evidence" value="ECO:0007669"/>
    <property type="project" value="UniProtKB-SubCell"/>
</dbReference>
<dbReference type="GO" id="GO:0003676">
    <property type="term" value="F:nucleic acid binding"/>
    <property type="evidence" value="ECO:0007669"/>
    <property type="project" value="InterPro"/>
</dbReference>
<gene>
    <name evidence="8" type="ORF">KIPB_010346</name>
</gene>
<evidence type="ECO:0000256" key="5">
    <source>
        <dbReference type="PROSITE-ProRule" id="PRU00804"/>
    </source>
</evidence>
<evidence type="ECO:0000259" key="7">
    <source>
        <dbReference type="PROSITE" id="PS51472"/>
    </source>
</evidence>
<keyword evidence="2" id="KW-0653">Protein transport</keyword>
<dbReference type="AlphaFoldDB" id="A0A9K3D4A0"/>
<evidence type="ECO:0000313" key="8">
    <source>
        <dbReference type="EMBL" id="GIQ88160.1"/>
    </source>
</evidence>
<dbReference type="Proteomes" id="UP000265618">
    <property type="component" value="Unassembled WGS sequence"/>
</dbReference>
<proteinExistence type="predicted"/>